<evidence type="ECO:0000313" key="4">
    <source>
        <dbReference type="Proteomes" id="UP001428817"/>
    </source>
</evidence>
<dbReference type="SUPFAM" id="SSF56601">
    <property type="entry name" value="beta-lactamase/transpeptidase-like"/>
    <property type="match status" value="1"/>
</dbReference>
<reference evidence="4" key="1">
    <citation type="journal article" date="2019" name="Int. J. Syst. Evol. Microbiol.">
        <title>The Global Catalogue of Microorganisms (GCM) 10K type strain sequencing project: providing services to taxonomists for standard genome sequencing and annotation.</title>
        <authorList>
            <consortium name="The Broad Institute Genomics Platform"/>
            <consortium name="The Broad Institute Genome Sequencing Center for Infectious Disease"/>
            <person name="Wu L."/>
            <person name="Ma J."/>
        </authorList>
    </citation>
    <scope>NUCLEOTIDE SEQUENCE [LARGE SCALE GENOMIC DNA]</scope>
    <source>
        <strain evidence="4">JCM 18303</strain>
    </source>
</reference>
<dbReference type="InterPro" id="IPR001466">
    <property type="entry name" value="Beta-lactam-related"/>
</dbReference>
<proteinExistence type="predicted"/>
<dbReference type="Pfam" id="PF00144">
    <property type="entry name" value="Beta-lactamase"/>
    <property type="match status" value="1"/>
</dbReference>
<keyword evidence="4" id="KW-1185">Reference proteome</keyword>
<evidence type="ECO:0000313" key="3">
    <source>
        <dbReference type="EMBL" id="GAA5176418.1"/>
    </source>
</evidence>
<dbReference type="Proteomes" id="UP001428817">
    <property type="component" value="Unassembled WGS sequence"/>
</dbReference>
<dbReference type="PANTHER" id="PTHR46825:SF7">
    <property type="entry name" value="D-ALANYL-D-ALANINE CARBOXYPEPTIDASE"/>
    <property type="match status" value="1"/>
</dbReference>
<gene>
    <name evidence="3" type="ORF">GCM10023321_84750</name>
</gene>
<evidence type="ECO:0000259" key="2">
    <source>
        <dbReference type="Pfam" id="PF00144"/>
    </source>
</evidence>
<dbReference type="PANTHER" id="PTHR46825">
    <property type="entry name" value="D-ALANYL-D-ALANINE-CARBOXYPEPTIDASE/ENDOPEPTIDASE AMPH"/>
    <property type="match status" value="1"/>
</dbReference>
<name>A0ABP9RFW3_9PSEU</name>
<dbReference type="InterPro" id="IPR012338">
    <property type="entry name" value="Beta-lactam/transpept-like"/>
</dbReference>
<organism evidence="3 4">
    <name type="scientific">Pseudonocardia eucalypti</name>
    <dbReference type="NCBI Taxonomy" id="648755"/>
    <lineage>
        <taxon>Bacteria</taxon>
        <taxon>Bacillati</taxon>
        <taxon>Actinomycetota</taxon>
        <taxon>Actinomycetes</taxon>
        <taxon>Pseudonocardiales</taxon>
        <taxon>Pseudonocardiaceae</taxon>
        <taxon>Pseudonocardia</taxon>
    </lineage>
</organism>
<keyword evidence="1" id="KW-0732">Signal</keyword>
<feature type="domain" description="Beta-lactamase-related" evidence="2">
    <location>
        <begin position="50"/>
        <end position="390"/>
    </location>
</feature>
<dbReference type="PROSITE" id="PS51318">
    <property type="entry name" value="TAT"/>
    <property type="match status" value="1"/>
</dbReference>
<dbReference type="Gene3D" id="3.40.710.10">
    <property type="entry name" value="DD-peptidase/beta-lactamase superfamily"/>
    <property type="match status" value="1"/>
</dbReference>
<evidence type="ECO:0000256" key="1">
    <source>
        <dbReference type="SAM" id="SignalP"/>
    </source>
</evidence>
<keyword evidence="3" id="KW-0378">Hydrolase</keyword>
<dbReference type="RefSeq" id="WP_185065777.1">
    <property type="nucleotide sequence ID" value="NZ_BAABJP010000068.1"/>
</dbReference>
<dbReference type="EMBL" id="BAABJP010000068">
    <property type="protein sequence ID" value="GAA5176418.1"/>
    <property type="molecule type" value="Genomic_DNA"/>
</dbReference>
<dbReference type="InterPro" id="IPR006311">
    <property type="entry name" value="TAT_signal"/>
</dbReference>
<accession>A0ABP9RFW3</accession>
<sequence length="401" mass="43024">MGQLRRRSLLTGAAALGLGTFAAACAPPGQGPGPAPPPSAGPAADLRALFDRTAKELMAPGAVMMLRTPDGELAHTYGVRSVGGTEPVALGDHVRIGSITKTFTGTVILKLAQEGHIDLDGPVARFRPDVPNGQHITITQLLDMRSGLYNYSESLELNKALDEDPNRVYPPEQLLAMGLRGSPYFPPGTGYHYSNTNTVLLGLIAEQIEKRPLDEIYRARLFEPLAMRDTSFATTSNAIPPPYPRGYMYGTNVSTMHGEGLPPEQREAAYSGRLRPNDVTDENPSWTWAAGGGISTIRDLATWATALTDGSLLDPAWQRRRLDSIQPVDPANPNSPGYGLGLARFGPMYGHTGELPGYQSFCGSDPRRRNTLAVWANLNAAPDGHAVASTIAQQLIGQIYA</sequence>
<feature type="chain" id="PRO_5045197516" evidence="1">
    <location>
        <begin position="27"/>
        <end position="401"/>
    </location>
</feature>
<dbReference type="PROSITE" id="PS51257">
    <property type="entry name" value="PROKAR_LIPOPROTEIN"/>
    <property type="match status" value="1"/>
</dbReference>
<feature type="signal peptide" evidence="1">
    <location>
        <begin position="1"/>
        <end position="26"/>
    </location>
</feature>
<comment type="caution">
    <text evidence="3">The sequence shown here is derived from an EMBL/GenBank/DDBJ whole genome shotgun (WGS) entry which is preliminary data.</text>
</comment>
<dbReference type="InterPro" id="IPR050491">
    <property type="entry name" value="AmpC-like"/>
</dbReference>
<dbReference type="GO" id="GO:0016787">
    <property type="term" value="F:hydrolase activity"/>
    <property type="evidence" value="ECO:0007669"/>
    <property type="project" value="UniProtKB-KW"/>
</dbReference>
<protein>
    <submittedName>
        <fullName evidence="3">Serine hydrolase domain-containing protein</fullName>
    </submittedName>
</protein>